<name>A0A1S1PN80_9ACTN</name>
<keyword evidence="2" id="KW-1133">Transmembrane helix</keyword>
<comment type="caution">
    <text evidence="3">The sequence shown here is derived from an EMBL/GenBank/DDBJ whole genome shotgun (WGS) entry which is preliminary data.</text>
</comment>
<evidence type="ECO:0000313" key="4">
    <source>
        <dbReference type="Proteomes" id="UP000179769"/>
    </source>
</evidence>
<protein>
    <recommendedName>
        <fullName evidence="5">VCBS repeat-containing protein</fullName>
    </recommendedName>
</protein>
<organism evidence="3 4">
    <name type="scientific">Parafrankia soli</name>
    <dbReference type="NCBI Taxonomy" id="2599596"/>
    <lineage>
        <taxon>Bacteria</taxon>
        <taxon>Bacillati</taxon>
        <taxon>Actinomycetota</taxon>
        <taxon>Actinomycetes</taxon>
        <taxon>Frankiales</taxon>
        <taxon>Frankiaceae</taxon>
        <taxon>Parafrankia</taxon>
    </lineage>
</organism>
<dbReference type="SUPFAM" id="SSF69318">
    <property type="entry name" value="Integrin alpha N-terminal domain"/>
    <property type="match status" value="1"/>
</dbReference>
<keyword evidence="2" id="KW-0812">Transmembrane</keyword>
<sequence length="332" mass="33758">MSSGLEPEELTRLLRAAVEPVRASPDALHRIRAGVERRRWWRLPLMATGGVAMAALIVLAIVAVRPKSSNQQVVEPAAPPLVSSVLSETSRPATPSTGGSGGSNGGNGVPGSTRPPRATSSPSVAATTPPSTVSPSSPPASSTPGPGGSGAADLPTPVTRPAGASDVDGDGIGDQVRVNETTSKIEVTLSRSGRTTSVDLPGLQLPTVHAVVDANVDGFAEILVRTATRDGIEEYTMLRYAARDVLAPVTLGPGVRLSAGQRDNAGFGFGCDETGMRLVAGTSSTVGTDFQVVTTPLQLTLEGLVTAGQGTTTQMPASGANSQFRASCGVFS</sequence>
<keyword evidence="4" id="KW-1185">Reference proteome</keyword>
<evidence type="ECO:0000256" key="1">
    <source>
        <dbReference type="SAM" id="MobiDB-lite"/>
    </source>
</evidence>
<dbReference type="InterPro" id="IPR028994">
    <property type="entry name" value="Integrin_alpha_N"/>
</dbReference>
<feature type="region of interest" description="Disordered" evidence="1">
    <location>
        <begin position="84"/>
        <end position="179"/>
    </location>
</feature>
<keyword evidence="2" id="KW-0472">Membrane</keyword>
<feature type="compositionally biased region" description="Polar residues" evidence="1">
    <location>
        <begin position="84"/>
        <end position="93"/>
    </location>
</feature>
<gene>
    <name evidence="3" type="ORF">BBK14_25120</name>
</gene>
<feature type="transmembrane region" description="Helical" evidence="2">
    <location>
        <begin position="40"/>
        <end position="64"/>
    </location>
</feature>
<dbReference type="RefSeq" id="WP_071065990.1">
    <property type="nucleotide sequence ID" value="NZ_MAXA01000244.1"/>
</dbReference>
<feature type="compositionally biased region" description="Gly residues" evidence="1">
    <location>
        <begin position="98"/>
        <end position="109"/>
    </location>
</feature>
<dbReference type="Proteomes" id="UP000179769">
    <property type="component" value="Unassembled WGS sequence"/>
</dbReference>
<accession>A0A1S1PN80</accession>
<dbReference type="AlphaFoldDB" id="A0A1S1PN80"/>
<evidence type="ECO:0000313" key="3">
    <source>
        <dbReference type="EMBL" id="OHV22731.1"/>
    </source>
</evidence>
<proteinExistence type="predicted"/>
<evidence type="ECO:0008006" key="5">
    <source>
        <dbReference type="Google" id="ProtNLM"/>
    </source>
</evidence>
<feature type="compositionally biased region" description="Low complexity" evidence="1">
    <location>
        <begin position="110"/>
        <end position="144"/>
    </location>
</feature>
<dbReference type="EMBL" id="MAXA01000244">
    <property type="protein sequence ID" value="OHV22731.1"/>
    <property type="molecule type" value="Genomic_DNA"/>
</dbReference>
<evidence type="ECO:0000256" key="2">
    <source>
        <dbReference type="SAM" id="Phobius"/>
    </source>
</evidence>
<dbReference type="OrthoDB" id="3211965at2"/>
<reference evidence="4" key="1">
    <citation type="submission" date="2016-07" db="EMBL/GenBank/DDBJ databases">
        <title>Frankia sp. NRRL B-16219 Genome sequencing.</title>
        <authorList>
            <person name="Ghodhbane-Gtari F."/>
            <person name="Swanson E."/>
            <person name="Gueddou A."/>
            <person name="Louati M."/>
            <person name="Nouioui I."/>
            <person name="Hezbri K."/>
            <person name="Abebe-Akele F."/>
            <person name="Simpson S."/>
            <person name="Morris K."/>
            <person name="Thomas K."/>
            <person name="Gtari M."/>
            <person name="Tisa L.S."/>
        </authorList>
    </citation>
    <scope>NUCLEOTIDE SEQUENCE [LARGE SCALE GENOMIC DNA]</scope>
    <source>
        <strain evidence="4">NRRL B-16219</strain>
    </source>
</reference>